<dbReference type="EMBL" id="RKIK01000120">
    <property type="protein sequence ID" value="ROV57719.1"/>
    <property type="molecule type" value="Genomic_DNA"/>
</dbReference>
<accession>A0A3N3DTP0</accession>
<name>A0A3N3DTP0_9VIBR</name>
<protein>
    <submittedName>
        <fullName evidence="1">Uncharacterized protein</fullName>
    </submittedName>
</protein>
<gene>
    <name evidence="1" type="ORF">EGH82_21785</name>
</gene>
<organism evidence="1 2">
    <name type="scientific">Vibrio ponticus</name>
    <dbReference type="NCBI Taxonomy" id="265668"/>
    <lineage>
        <taxon>Bacteria</taxon>
        <taxon>Pseudomonadati</taxon>
        <taxon>Pseudomonadota</taxon>
        <taxon>Gammaproteobacteria</taxon>
        <taxon>Vibrionales</taxon>
        <taxon>Vibrionaceae</taxon>
        <taxon>Vibrio</taxon>
    </lineage>
</organism>
<evidence type="ECO:0000313" key="1">
    <source>
        <dbReference type="EMBL" id="ROV57719.1"/>
    </source>
</evidence>
<dbReference type="Proteomes" id="UP000278792">
    <property type="component" value="Unassembled WGS sequence"/>
</dbReference>
<reference evidence="1 2" key="1">
    <citation type="submission" date="2018-11" db="EMBL/GenBank/DDBJ databases">
        <title>Vibrio ponticus strain CAIM 1751 pathogenic for the snapper Lutjanus guttatus.</title>
        <authorList>
            <person name="Soto-Rodriguez S."/>
            <person name="Lozano-Olvera R."/>
            <person name="Gomez-Gil B."/>
        </authorList>
    </citation>
    <scope>NUCLEOTIDE SEQUENCE [LARGE SCALE GENOMIC DNA]</scope>
    <source>
        <strain evidence="1 2">CAIM 1751</strain>
    </source>
</reference>
<dbReference type="AlphaFoldDB" id="A0A3N3DTP0"/>
<dbReference type="RefSeq" id="WP_123783672.1">
    <property type="nucleotide sequence ID" value="NZ_RKIK01000120.1"/>
</dbReference>
<evidence type="ECO:0000313" key="2">
    <source>
        <dbReference type="Proteomes" id="UP000278792"/>
    </source>
</evidence>
<sequence>MDLSRFRELVRIVLFAVMVSLFTSASWAVHDNGVFELEGNAFDDAAVDGDDWENVFNEDDAANVSVFIADPSPVSIFTGGRKDIQDIPDWSHKNGSVPDKDDLTNGYAAAYGVDDGNGGQDLIIYFGADRFANVGDAFMGFWFFQDEVKALPDGTFSGEHINGDVLILVEYPQGANAVPYIAIVLWDNTCNKADSNDPAPGDCAAKNLRLEAESDTATNSAECGAADSDFGCAITNHSDENSPWPYTPKAGDANVFPFESIYEGGVNITQLLGGTGTCFSSYMAETRSSSSFTASLKDFILGEFELCGMEVVKTCTGGAVSSTGDSIIYNYNIDVTNTGFGTLFDINVDDTTAGDSFYTASLGVGATESYSGSFETTTIGILNEATVTAATKTGGEIVIDVTAESTCPIVNPPATMNITKQCETLVEKNAAGAYGLLVNYNGEVCNTSKVRIDGVVIEEKHDGITVNIPVGSIPPEDCTDYSGSYIPSPSSDVENGAVAAHNVRTFTDTVFATGENAITGADVDTGLLVEANCPLCPAP</sequence>
<proteinExistence type="predicted"/>
<comment type="caution">
    <text evidence="1">The sequence shown here is derived from an EMBL/GenBank/DDBJ whole genome shotgun (WGS) entry which is preliminary data.</text>
</comment>